<evidence type="ECO:0000313" key="1">
    <source>
        <dbReference type="EMBL" id="PON36381.1"/>
    </source>
</evidence>
<feature type="non-terminal residue" evidence="1">
    <location>
        <position position="1"/>
    </location>
</feature>
<name>A0A2P5AIN5_PARAD</name>
<dbReference type="EMBL" id="JXTB01000571">
    <property type="protein sequence ID" value="PON36381.1"/>
    <property type="molecule type" value="Genomic_DNA"/>
</dbReference>
<gene>
    <name evidence="1" type="ORF">PanWU01x14_328760</name>
</gene>
<dbReference type="AlphaFoldDB" id="A0A2P5AIN5"/>
<organism evidence="1 2">
    <name type="scientific">Parasponia andersonii</name>
    <name type="common">Sponia andersonii</name>
    <dbReference type="NCBI Taxonomy" id="3476"/>
    <lineage>
        <taxon>Eukaryota</taxon>
        <taxon>Viridiplantae</taxon>
        <taxon>Streptophyta</taxon>
        <taxon>Embryophyta</taxon>
        <taxon>Tracheophyta</taxon>
        <taxon>Spermatophyta</taxon>
        <taxon>Magnoliopsida</taxon>
        <taxon>eudicotyledons</taxon>
        <taxon>Gunneridae</taxon>
        <taxon>Pentapetalae</taxon>
        <taxon>rosids</taxon>
        <taxon>fabids</taxon>
        <taxon>Rosales</taxon>
        <taxon>Cannabaceae</taxon>
        <taxon>Parasponia</taxon>
    </lineage>
</organism>
<accession>A0A2P5AIN5</accession>
<sequence length="83" mass="9376">DLENDRTMGITSCNKILADGPRQCTKKEELRCKSLRPAQKEKHGSGSTHWKRTLPDNILAARKAKVGEVRVYPLEADPIQTKF</sequence>
<dbReference type="Proteomes" id="UP000237105">
    <property type="component" value="Unassembled WGS sequence"/>
</dbReference>
<protein>
    <submittedName>
        <fullName evidence="1">Uncharacterized protein</fullName>
    </submittedName>
</protein>
<keyword evidence="2" id="KW-1185">Reference proteome</keyword>
<comment type="caution">
    <text evidence="1">The sequence shown here is derived from an EMBL/GenBank/DDBJ whole genome shotgun (WGS) entry which is preliminary data.</text>
</comment>
<proteinExistence type="predicted"/>
<reference evidence="2" key="1">
    <citation type="submission" date="2016-06" db="EMBL/GenBank/DDBJ databases">
        <title>Parallel loss of symbiosis genes in relatives of nitrogen-fixing non-legume Parasponia.</title>
        <authorList>
            <person name="Van Velzen R."/>
            <person name="Holmer R."/>
            <person name="Bu F."/>
            <person name="Rutten L."/>
            <person name="Van Zeijl A."/>
            <person name="Liu W."/>
            <person name="Santuari L."/>
            <person name="Cao Q."/>
            <person name="Sharma T."/>
            <person name="Shen D."/>
            <person name="Roswanjaya Y."/>
            <person name="Wardhani T."/>
            <person name="Kalhor M.S."/>
            <person name="Jansen J."/>
            <person name="Van den Hoogen J."/>
            <person name="Gungor B."/>
            <person name="Hartog M."/>
            <person name="Hontelez J."/>
            <person name="Verver J."/>
            <person name="Yang W.-C."/>
            <person name="Schijlen E."/>
            <person name="Repin R."/>
            <person name="Schilthuizen M."/>
            <person name="Schranz E."/>
            <person name="Heidstra R."/>
            <person name="Miyata K."/>
            <person name="Fedorova E."/>
            <person name="Kohlen W."/>
            <person name="Bisseling T."/>
            <person name="Smit S."/>
            <person name="Geurts R."/>
        </authorList>
    </citation>
    <scope>NUCLEOTIDE SEQUENCE [LARGE SCALE GENOMIC DNA]</scope>
    <source>
        <strain evidence="2">cv. WU1-14</strain>
    </source>
</reference>
<evidence type="ECO:0000313" key="2">
    <source>
        <dbReference type="Proteomes" id="UP000237105"/>
    </source>
</evidence>